<feature type="domain" description="LysM" evidence="3">
    <location>
        <begin position="556"/>
        <end position="602"/>
    </location>
</feature>
<feature type="compositionally biased region" description="Acidic residues" evidence="1">
    <location>
        <begin position="168"/>
        <end position="180"/>
    </location>
</feature>
<accession>A0A2T4TVT0</accession>
<dbReference type="EMBL" id="NVQC01000028">
    <property type="protein sequence ID" value="PTL35222.1"/>
    <property type="molecule type" value="Genomic_DNA"/>
</dbReference>
<dbReference type="Gene3D" id="1.10.530.10">
    <property type="match status" value="1"/>
</dbReference>
<feature type="region of interest" description="Disordered" evidence="1">
    <location>
        <begin position="160"/>
        <end position="182"/>
    </location>
</feature>
<name>A0A2T4TVT0_9BACT</name>
<gene>
    <name evidence="4" type="ORF">CLG94_11010</name>
</gene>
<evidence type="ECO:0000256" key="2">
    <source>
        <dbReference type="SAM" id="SignalP"/>
    </source>
</evidence>
<evidence type="ECO:0000313" key="4">
    <source>
        <dbReference type="EMBL" id="PTL35222.1"/>
    </source>
</evidence>
<dbReference type="OrthoDB" id="9815002at2"/>
<protein>
    <recommendedName>
        <fullName evidence="3">LysM domain-containing protein</fullName>
    </recommendedName>
</protein>
<dbReference type="AlphaFoldDB" id="A0A2T4TVT0"/>
<dbReference type="CDD" id="cd16894">
    <property type="entry name" value="MltD-like"/>
    <property type="match status" value="1"/>
</dbReference>
<dbReference type="PANTHER" id="PTHR33734:SF22">
    <property type="entry name" value="MEMBRANE-BOUND LYTIC MUREIN TRANSGLYCOSYLASE D"/>
    <property type="match status" value="1"/>
</dbReference>
<dbReference type="SMART" id="SM00257">
    <property type="entry name" value="LysM"/>
    <property type="match status" value="3"/>
</dbReference>
<dbReference type="SUPFAM" id="SSF53955">
    <property type="entry name" value="Lysozyme-like"/>
    <property type="match status" value="1"/>
</dbReference>
<evidence type="ECO:0000259" key="3">
    <source>
        <dbReference type="PROSITE" id="PS51782"/>
    </source>
</evidence>
<feature type="compositionally biased region" description="Polar residues" evidence="1">
    <location>
        <begin position="537"/>
        <end position="558"/>
    </location>
</feature>
<keyword evidence="2" id="KW-0732">Signal</keyword>
<feature type="compositionally biased region" description="Polar residues" evidence="1">
    <location>
        <begin position="41"/>
        <end position="50"/>
    </location>
</feature>
<dbReference type="InterPro" id="IPR018392">
    <property type="entry name" value="LysM"/>
</dbReference>
<proteinExistence type="predicted"/>
<reference evidence="5" key="2">
    <citation type="journal article" date="2018" name="Environ. Microbiol.">
        <title>Bloom of a denitrifying methanotroph, 'Candidatus Methylomirabilis limnetica', in a deep stratified lake.</title>
        <authorList>
            <person name="Graf J.S."/>
            <person name="Mayr M.J."/>
            <person name="Marchant H.K."/>
            <person name="Tienken D."/>
            <person name="Hach P.F."/>
            <person name="Brand A."/>
            <person name="Schubert C.J."/>
            <person name="Kuypers M.M."/>
            <person name="Milucka J."/>
        </authorList>
    </citation>
    <scope>NUCLEOTIDE SEQUENCE [LARGE SCALE GENOMIC DNA]</scope>
    <source>
        <strain evidence="5">Zug</strain>
    </source>
</reference>
<dbReference type="Pfam" id="PF01476">
    <property type="entry name" value="LysM"/>
    <property type="match status" value="3"/>
</dbReference>
<evidence type="ECO:0000313" key="5">
    <source>
        <dbReference type="Proteomes" id="UP000241436"/>
    </source>
</evidence>
<dbReference type="Pfam" id="PF01464">
    <property type="entry name" value="SLT"/>
    <property type="match status" value="1"/>
</dbReference>
<feature type="domain" description="LysM" evidence="3">
    <location>
        <begin position="476"/>
        <end position="520"/>
    </location>
</feature>
<comment type="caution">
    <text evidence="4">The sequence shown here is derived from an EMBL/GenBank/DDBJ whole genome shotgun (WGS) entry which is preliminary data.</text>
</comment>
<dbReference type="Proteomes" id="UP000241436">
    <property type="component" value="Unassembled WGS sequence"/>
</dbReference>
<feature type="chain" id="PRO_5015631287" description="LysM domain-containing protein" evidence="2">
    <location>
        <begin position="25"/>
        <end position="683"/>
    </location>
</feature>
<reference evidence="4 5" key="1">
    <citation type="submission" date="2017-09" db="EMBL/GenBank/DDBJ databases">
        <title>Bloom of a denitrifying methanotroph, Candidatus Methylomirabilis limnetica, in a deep stratified lake.</title>
        <authorList>
            <person name="Graf J.S."/>
            <person name="Marchant H.K."/>
            <person name="Tienken D."/>
            <person name="Hach P.F."/>
            <person name="Brand A."/>
            <person name="Schubert C.J."/>
            <person name="Kuypers M.M."/>
            <person name="Milucka J."/>
        </authorList>
    </citation>
    <scope>NUCLEOTIDE SEQUENCE [LARGE SCALE GENOMIC DNA]</scope>
    <source>
        <strain evidence="4 5">Zug</strain>
    </source>
</reference>
<feature type="domain" description="LysM" evidence="3">
    <location>
        <begin position="634"/>
        <end position="678"/>
    </location>
</feature>
<feature type="signal peptide" evidence="2">
    <location>
        <begin position="1"/>
        <end position="24"/>
    </location>
</feature>
<dbReference type="InterPro" id="IPR008258">
    <property type="entry name" value="Transglycosylase_SLT_dom_1"/>
</dbReference>
<dbReference type="CDD" id="cd00118">
    <property type="entry name" value="LysM"/>
    <property type="match status" value="3"/>
</dbReference>
<dbReference type="SUPFAM" id="SSF54106">
    <property type="entry name" value="LysM domain"/>
    <property type="match status" value="3"/>
</dbReference>
<feature type="region of interest" description="Disordered" evidence="1">
    <location>
        <begin position="525"/>
        <end position="558"/>
    </location>
</feature>
<sequence>MYQRFPRRPLGVAVAMSLGVSLLAFTPALPSEEPTRLPVRGTQTSGHSLQPLSYSKHQLTAAVVLPHGIQGVQPQSAAVDSTPRKTGEDEGVLRNGLVHSSSGLQALAAGNRAKAQEELEISTSILAKISGVATSGNLRFQLIEEIALLKAALSGASPGQEVIGQANEQDEEEDEADTEAAPDLVAPEEAQRLAPAQGEIVSMPDLDLSNFDVPIVLNEQVKAYILYYQGRKQGVMNRAFERSGRYLPMMRGIFRDQDLPLDLINLAYIESTFNYRAYSKAKASGIWQFIKATGNRYGMKVTYWLDERRDPEKATRGAAAYMKELYGMFHSWPLALAAYNAGENRIQRAIERQGTTDFWSLKLPKETQLFVPAFMAITIIAKDPARYGFTAPVEEPWEVERVTVPGAIELRAIARAVGVPSDVIRDLNPALMRGVTPVTSAGHEISLPLGTKGILLANLDQLPRSTSREVVQVAGRWHRVKRGESLGSIASQHKTTAAGLANLNGVKVSDGLKVGALLRLSPAKPSSERATIVARSTRPQTGATRTQEATPPSRSSTHIVKRGDTLFGIARAYAVTPEELRRWNDNDLRGQTKIRPGQSLRLSSEQALQVVAQAGKSNREVHRSAPAASTVPALYHRVKRGDTLWAIARIHDVTPEELRRWNDLGRQAKLRTGQDLMIRLSES</sequence>
<dbReference type="PANTHER" id="PTHR33734">
    <property type="entry name" value="LYSM DOMAIN-CONTAINING GPI-ANCHORED PROTEIN 2"/>
    <property type="match status" value="1"/>
</dbReference>
<keyword evidence="5" id="KW-1185">Reference proteome</keyword>
<feature type="region of interest" description="Disordered" evidence="1">
    <location>
        <begin position="31"/>
        <end position="50"/>
    </location>
</feature>
<organism evidence="4 5">
    <name type="scientific">Candidatus Methylomirabilis limnetica</name>
    <dbReference type="NCBI Taxonomy" id="2033718"/>
    <lineage>
        <taxon>Bacteria</taxon>
        <taxon>Candidatus Methylomirabilota</taxon>
        <taxon>Candidatus Methylomirabilia</taxon>
        <taxon>Candidatus Methylomirabilales</taxon>
        <taxon>Candidatus Methylomirabilaceae</taxon>
        <taxon>Candidatus Methylomirabilis</taxon>
    </lineage>
</organism>
<dbReference type="Gene3D" id="3.10.350.10">
    <property type="entry name" value="LysM domain"/>
    <property type="match status" value="3"/>
</dbReference>
<dbReference type="InterPro" id="IPR023346">
    <property type="entry name" value="Lysozyme-like_dom_sf"/>
</dbReference>
<dbReference type="GO" id="GO:0008932">
    <property type="term" value="F:lytic endotransglycosylase activity"/>
    <property type="evidence" value="ECO:0007669"/>
    <property type="project" value="TreeGrafter"/>
</dbReference>
<dbReference type="PROSITE" id="PS51782">
    <property type="entry name" value="LYSM"/>
    <property type="match status" value="3"/>
</dbReference>
<evidence type="ECO:0000256" key="1">
    <source>
        <dbReference type="SAM" id="MobiDB-lite"/>
    </source>
</evidence>
<dbReference type="RefSeq" id="WP_107563515.1">
    <property type="nucleotide sequence ID" value="NZ_NVQC01000028.1"/>
</dbReference>
<dbReference type="InterPro" id="IPR036779">
    <property type="entry name" value="LysM_dom_sf"/>
</dbReference>